<gene>
    <name evidence="11" type="ORF">ACFQ2F_03100</name>
</gene>
<evidence type="ECO:0000259" key="10">
    <source>
        <dbReference type="Pfam" id="PF00127"/>
    </source>
</evidence>
<comment type="caution">
    <text evidence="11">The sequence shown here is derived from an EMBL/GenBank/DDBJ whole genome shotgun (WGS) entry which is preliminary data.</text>
</comment>
<evidence type="ECO:0000256" key="5">
    <source>
        <dbReference type="ARBA" id="ARBA00022764"/>
    </source>
</evidence>
<protein>
    <recommendedName>
        <fullName evidence="8">Pseudoazurin</fullName>
    </recommendedName>
</protein>
<comment type="subcellular location">
    <subcellularLocation>
        <location evidence="2">Periplasm</location>
    </subcellularLocation>
</comment>
<dbReference type="InterPro" id="IPR008972">
    <property type="entry name" value="Cupredoxin"/>
</dbReference>
<evidence type="ECO:0000256" key="3">
    <source>
        <dbReference type="ARBA" id="ARBA00022448"/>
    </source>
</evidence>
<dbReference type="InterPro" id="IPR001235">
    <property type="entry name" value="Copper_blue_Plastocyanin"/>
</dbReference>
<keyword evidence="3" id="KW-0813">Transport</keyword>
<evidence type="ECO:0000313" key="11">
    <source>
        <dbReference type="EMBL" id="MFD0986082.1"/>
    </source>
</evidence>
<evidence type="ECO:0000256" key="4">
    <source>
        <dbReference type="ARBA" id="ARBA00022723"/>
    </source>
</evidence>
<keyword evidence="6" id="KW-0249">Electron transport</keyword>
<dbReference type="SUPFAM" id="SSF49503">
    <property type="entry name" value="Cupredoxins"/>
    <property type="match status" value="1"/>
</dbReference>
<feature type="signal peptide" evidence="9">
    <location>
        <begin position="1"/>
        <end position="25"/>
    </location>
</feature>
<keyword evidence="4" id="KW-0479">Metal-binding</keyword>
<dbReference type="Proteomes" id="UP001597102">
    <property type="component" value="Unassembled WGS sequence"/>
</dbReference>
<sequence>MISRFTTAAFAAFAMLCLSAGVASAADHKVEMLNDGGDGQYMVFKPEVLKVEVGDTITFHPVDPGHNAQTMPEIWPEGAEDFKGEISEEVSYTVEKPGVYGVKCLPHYMMGMIMLIVAGDPENADQVESFEPPQMAAERWEKIKGEFEEAK</sequence>
<dbReference type="InterPro" id="IPR002386">
    <property type="entry name" value="Amicyanin/Pseudoazurin"/>
</dbReference>
<name>A0ABW3J6T7_9HYPH</name>
<evidence type="ECO:0000256" key="9">
    <source>
        <dbReference type="SAM" id="SignalP"/>
    </source>
</evidence>
<accession>A0ABW3J6T7</accession>
<keyword evidence="7" id="KW-0186">Copper</keyword>
<dbReference type="PRINTS" id="PR00156">
    <property type="entry name" value="COPPERBLUE"/>
</dbReference>
<evidence type="ECO:0000256" key="1">
    <source>
        <dbReference type="ARBA" id="ARBA00001935"/>
    </source>
</evidence>
<dbReference type="PRINTS" id="PR00155">
    <property type="entry name" value="AMICYANIN"/>
</dbReference>
<keyword evidence="5" id="KW-0574">Periplasm</keyword>
<dbReference type="Gene3D" id="2.60.40.420">
    <property type="entry name" value="Cupredoxins - blue copper proteins"/>
    <property type="match status" value="1"/>
</dbReference>
<dbReference type="Pfam" id="PF00127">
    <property type="entry name" value="Copper-bind"/>
    <property type="match status" value="1"/>
</dbReference>
<feature type="domain" description="Blue (type 1) copper" evidence="10">
    <location>
        <begin position="31"/>
        <end position="117"/>
    </location>
</feature>
<dbReference type="InterPro" id="IPR012745">
    <property type="entry name" value="Pseudoazurin"/>
</dbReference>
<dbReference type="InterPro" id="IPR000923">
    <property type="entry name" value="BlueCu_1"/>
</dbReference>
<evidence type="ECO:0000256" key="6">
    <source>
        <dbReference type="ARBA" id="ARBA00022982"/>
    </source>
</evidence>
<comment type="cofactor">
    <cofactor evidence="1">
        <name>Cu cation</name>
        <dbReference type="ChEBI" id="CHEBI:23378"/>
    </cofactor>
</comment>
<keyword evidence="12" id="KW-1185">Reference proteome</keyword>
<evidence type="ECO:0000256" key="8">
    <source>
        <dbReference type="NCBIfam" id="TIGR02375"/>
    </source>
</evidence>
<reference evidence="12" key="1">
    <citation type="journal article" date="2019" name="Int. J. Syst. Evol. Microbiol.">
        <title>The Global Catalogue of Microorganisms (GCM) 10K type strain sequencing project: providing services to taxonomists for standard genome sequencing and annotation.</title>
        <authorList>
            <consortium name="The Broad Institute Genomics Platform"/>
            <consortium name="The Broad Institute Genome Sequencing Center for Infectious Disease"/>
            <person name="Wu L."/>
            <person name="Ma J."/>
        </authorList>
    </citation>
    <scope>NUCLEOTIDE SEQUENCE [LARGE SCALE GENOMIC DNA]</scope>
    <source>
        <strain evidence="12">CCUG 61697</strain>
    </source>
</reference>
<feature type="chain" id="PRO_5046675694" description="Pseudoazurin" evidence="9">
    <location>
        <begin position="26"/>
        <end position="151"/>
    </location>
</feature>
<evidence type="ECO:0000313" key="12">
    <source>
        <dbReference type="Proteomes" id="UP001597102"/>
    </source>
</evidence>
<evidence type="ECO:0000256" key="7">
    <source>
        <dbReference type="ARBA" id="ARBA00023008"/>
    </source>
</evidence>
<dbReference type="NCBIfam" id="TIGR02375">
    <property type="entry name" value="pseudoazurin"/>
    <property type="match status" value="1"/>
</dbReference>
<dbReference type="EMBL" id="JBHTJO010000001">
    <property type="protein sequence ID" value="MFD0986082.1"/>
    <property type="molecule type" value="Genomic_DNA"/>
</dbReference>
<evidence type="ECO:0000256" key="2">
    <source>
        <dbReference type="ARBA" id="ARBA00004418"/>
    </source>
</evidence>
<organism evidence="11 12">
    <name type="scientific">Methyloligella solikamskensis</name>
    <dbReference type="NCBI Taxonomy" id="1177756"/>
    <lineage>
        <taxon>Bacteria</taxon>
        <taxon>Pseudomonadati</taxon>
        <taxon>Pseudomonadota</taxon>
        <taxon>Alphaproteobacteria</taxon>
        <taxon>Hyphomicrobiales</taxon>
        <taxon>Hyphomicrobiaceae</taxon>
        <taxon>Methyloligella</taxon>
    </lineage>
</organism>
<proteinExistence type="predicted"/>
<dbReference type="RefSeq" id="WP_379085543.1">
    <property type="nucleotide sequence ID" value="NZ_JBHTJO010000001.1"/>
</dbReference>
<keyword evidence="9" id="KW-0732">Signal</keyword>
<dbReference type="CDD" id="cd04218">
    <property type="entry name" value="Pseudoazurin"/>
    <property type="match status" value="1"/>
</dbReference>